<name>A0A1X9YS39_9BACT</name>
<feature type="signal peptide" evidence="1">
    <location>
        <begin position="1"/>
        <end position="19"/>
    </location>
</feature>
<dbReference type="EMBL" id="CP021235">
    <property type="protein sequence ID" value="ARS35678.1"/>
    <property type="molecule type" value="Genomic_DNA"/>
</dbReference>
<dbReference type="RefSeq" id="WP_025606699.1">
    <property type="nucleotide sequence ID" value="NZ_CP021235.1"/>
</dbReference>
<dbReference type="OrthoDB" id="996847at2"/>
<accession>A0A1X9YS39</accession>
<sequence>MKKYFILLLLTVISLQIHAQRIQFDIFGNLQYESKAQRYTAYLKKDIFDNLIFSDNNNNKLAFTKKYLDLNYKYILEDEEAKITFFRYVINRYISERGYKAKFDVDIFDKVIIEDSKNNRVEIGTDIFGNPTYEEKRNDVVTSIKRDLSGNLEYRSDKEQAFLKKDISNKWGYSDSSGNKFEFSGKTWDKLMHVYESDENIFFFLIHKFLHF</sequence>
<feature type="chain" id="PRO_5010990456" evidence="1">
    <location>
        <begin position="20"/>
        <end position="212"/>
    </location>
</feature>
<keyword evidence="1" id="KW-0732">Signal</keyword>
<dbReference type="Proteomes" id="UP000266292">
    <property type="component" value="Chromosome"/>
</dbReference>
<protein>
    <submittedName>
        <fullName evidence="2">Uncharacterized protein</fullName>
    </submittedName>
</protein>
<evidence type="ECO:0000256" key="1">
    <source>
        <dbReference type="SAM" id="SignalP"/>
    </source>
</evidence>
<organism evidence="2 3">
    <name type="scientific">Pontibacter actiniarum</name>
    <dbReference type="NCBI Taxonomy" id="323450"/>
    <lineage>
        <taxon>Bacteria</taxon>
        <taxon>Pseudomonadati</taxon>
        <taxon>Bacteroidota</taxon>
        <taxon>Cytophagia</taxon>
        <taxon>Cytophagales</taxon>
        <taxon>Hymenobacteraceae</taxon>
        <taxon>Pontibacter</taxon>
    </lineage>
</organism>
<proteinExistence type="predicted"/>
<gene>
    <name evidence="2" type="ORF">CA264_09630</name>
</gene>
<evidence type="ECO:0000313" key="3">
    <source>
        <dbReference type="Proteomes" id="UP000266292"/>
    </source>
</evidence>
<evidence type="ECO:0000313" key="2">
    <source>
        <dbReference type="EMBL" id="ARS35678.1"/>
    </source>
</evidence>
<dbReference type="AlphaFoldDB" id="A0A1X9YS39"/>
<keyword evidence="3" id="KW-1185">Reference proteome</keyword>
<reference evidence="3" key="1">
    <citation type="submission" date="2017-05" db="EMBL/GenBank/DDBJ databases">
        <authorList>
            <person name="Ray J."/>
            <person name="Price M."/>
            <person name="Deutschbauer A."/>
        </authorList>
    </citation>
    <scope>NUCLEOTIDE SEQUENCE [LARGE SCALE GENOMIC DNA]</scope>
    <source>
        <strain evidence="3">DSM 19842</strain>
    </source>
</reference>
<dbReference type="KEGG" id="pact:CA264_09630"/>